<keyword evidence="1" id="KW-0233">DNA recombination</keyword>
<dbReference type="AlphaFoldDB" id="T1BUL6"/>
<dbReference type="SUPFAM" id="SSF56349">
    <property type="entry name" value="DNA breaking-rejoining enzymes"/>
    <property type="match status" value="1"/>
</dbReference>
<evidence type="ECO:0000256" key="2">
    <source>
        <dbReference type="SAM" id="MobiDB-lite"/>
    </source>
</evidence>
<dbReference type="Gene3D" id="1.10.443.10">
    <property type="entry name" value="Intergrase catalytic core"/>
    <property type="match status" value="1"/>
</dbReference>
<dbReference type="GO" id="GO:0006310">
    <property type="term" value="P:DNA recombination"/>
    <property type="evidence" value="ECO:0007669"/>
    <property type="project" value="UniProtKB-KW"/>
</dbReference>
<gene>
    <name evidence="3" type="ORF">B1B_03861</name>
</gene>
<organism evidence="3">
    <name type="scientific">mine drainage metagenome</name>
    <dbReference type="NCBI Taxonomy" id="410659"/>
    <lineage>
        <taxon>unclassified sequences</taxon>
        <taxon>metagenomes</taxon>
        <taxon>ecological metagenomes</taxon>
    </lineage>
</organism>
<dbReference type="GO" id="GO:0003677">
    <property type="term" value="F:DNA binding"/>
    <property type="evidence" value="ECO:0007669"/>
    <property type="project" value="InterPro"/>
</dbReference>
<accession>T1BUL6</accession>
<comment type="caution">
    <text evidence="3">The sequence shown here is derived from an EMBL/GenBank/DDBJ whole genome shotgun (WGS) entry which is preliminary data.</text>
</comment>
<reference evidence="3" key="2">
    <citation type="journal article" date="2014" name="ISME J.">
        <title>Microbial stratification in low pH oxic and suboxic macroscopic growths along an acid mine drainage.</title>
        <authorList>
            <person name="Mendez-Garcia C."/>
            <person name="Mesa V."/>
            <person name="Sprenger R.R."/>
            <person name="Richter M."/>
            <person name="Diez M.S."/>
            <person name="Solano J."/>
            <person name="Bargiela R."/>
            <person name="Golyshina O.V."/>
            <person name="Manteca A."/>
            <person name="Ramos J.L."/>
            <person name="Gallego J.R."/>
            <person name="Llorente I."/>
            <person name="Martins Dos Santos V.A."/>
            <person name="Jensen O.N."/>
            <person name="Pelaez A.I."/>
            <person name="Sanchez J."/>
            <person name="Ferrer M."/>
        </authorList>
    </citation>
    <scope>NUCLEOTIDE SEQUENCE</scope>
</reference>
<dbReference type="InterPro" id="IPR013762">
    <property type="entry name" value="Integrase-like_cat_sf"/>
</dbReference>
<evidence type="ECO:0000256" key="1">
    <source>
        <dbReference type="ARBA" id="ARBA00023172"/>
    </source>
</evidence>
<dbReference type="GO" id="GO:0015074">
    <property type="term" value="P:DNA integration"/>
    <property type="evidence" value="ECO:0007669"/>
    <property type="project" value="InterPro"/>
</dbReference>
<reference evidence="3" key="1">
    <citation type="submission" date="2013-08" db="EMBL/GenBank/DDBJ databases">
        <authorList>
            <person name="Mendez C."/>
            <person name="Richter M."/>
            <person name="Ferrer M."/>
            <person name="Sanchez J."/>
        </authorList>
    </citation>
    <scope>NUCLEOTIDE SEQUENCE</scope>
</reference>
<dbReference type="EMBL" id="AUZY01002392">
    <property type="protein sequence ID" value="EQD72278.1"/>
    <property type="molecule type" value="Genomic_DNA"/>
</dbReference>
<feature type="region of interest" description="Disordered" evidence="2">
    <location>
        <begin position="1"/>
        <end position="32"/>
    </location>
</feature>
<name>T1BUL6_9ZZZZ</name>
<protein>
    <submittedName>
        <fullName evidence="3">Integrase family protein</fullName>
    </submittedName>
</protein>
<proteinExistence type="predicted"/>
<evidence type="ECO:0000313" key="3">
    <source>
        <dbReference type="EMBL" id="EQD72278.1"/>
    </source>
</evidence>
<dbReference type="InterPro" id="IPR011010">
    <property type="entry name" value="DNA_brk_join_enz"/>
</dbReference>
<sequence length="86" mass="9119">MPLAPGNVVRRSYPAPPGAQWASPSAPPRSQPFGCYGHARRGVHPKIASEMLGHATVGITLDTYSHVTETMQRTAIRAIEAALAEG</sequence>